<keyword evidence="1" id="KW-0472">Membrane</keyword>
<feature type="transmembrane region" description="Helical" evidence="1">
    <location>
        <begin position="211"/>
        <end position="230"/>
    </location>
</feature>
<sequence>MNIRIGKNLGWTALIAYCASGTAAVFMLILSIKGLSPIDDHHFLINLFQGKRFDLYIDRRLGRFFPATAQEYALVSAVFGPSSWLFHLIEALKTAACGALLLYCLTQTGVSAWFVAATWSATFFSIAFADSSVRLLVGELNDLLLTLILIAALMRRDQTAAYSRKHVVFVGIGVVALVAGFFYKEVIFTMALVLGAAELQRYRLRKECPIPLYPYLLIATALAYLGWYVWWRGIGAGDSYISIHQIGIWDAIRTFAQNDPVVVFVVLPIAAIRLWTIIRQPQRQTLYDSFLLTASAYACVFLMLKMYSSYYFLPAYGFGLCGAAGVLASTPAKRARTWVGAIIALLAANNATVAFSDIQTVRQVANNYQRFVNATTDWIASHPKNDGSPRNLVLVGSSFGSRIEIVISLQRFFRYVGLSDSMWKVRVTEPTTNALVSSIYGFKDNASYPPGVGDLVVYTPFQDVVSRPPLLSPSYQDVFRSGSDWALPRWTLWDWTKLCIAKGSACASYVSEAREYTGYDVMLKDREPAKSDSASIIADPSYRVGPITLPQRLKAGQGYQLAILIQNTGKQIWPIEVSPASNKIVDLSYAWIDQKDSVAMYGDRAIFPEPMQPGDVAKITMTIKAPVTPGRYKLVISPLQEGVAWFYTDPLNRSNDNREFDIF</sequence>
<reference evidence="2 3" key="1">
    <citation type="submission" date="2016-01" db="EMBL/GenBank/DDBJ databases">
        <authorList>
            <person name="Oliw E.H."/>
        </authorList>
    </citation>
    <scope>NUCLEOTIDE SEQUENCE [LARGE SCALE GENOMIC DNA]</scope>
    <source>
        <strain evidence="2">LMG 22029</strain>
    </source>
</reference>
<organism evidence="2 3">
    <name type="scientific">Caballeronia sordidicola</name>
    <name type="common">Burkholderia sordidicola</name>
    <dbReference type="NCBI Taxonomy" id="196367"/>
    <lineage>
        <taxon>Bacteria</taxon>
        <taxon>Pseudomonadati</taxon>
        <taxon>Pseudomonadota</taxon>
        <taxon>Betaproteobacteria</taxon>
        <taxon>Burkholderiales</taxon>
        <taxon>Burkholderiaceae</taxon>
        <taxon>Caballeronia</taxon>
    </lineage>
</organism>
<feature type="transmembrane region" description="Helical" evidence="1">
    <location>
        <begin position="261"/>
        <end position="278"/>
    </location>
</feature>
<gene>
    <name evidence="2" type="ORF">AWB64_05441</name>
</gene>
<evidence type="ECO:0000313" key="2">
    <source>
        <dbReference type="EMBL" id="SAL51134.1"/>
    </source>
</evidence>
<dbReference type="AlphaFoldDB" id="A0A158I3H9"/>
<evidence type="ECO:0000256" key="1">
    <source>
        <dbReference type="SAM" id="Phobius"/>
    </source>
</evidence>
<name>A0A158I3H9_CABSO</name>
<proteinExistence type="predicted"/>
<feature type="transmembrane region" description="Helical" evidence="1">
    <location>
        <begin position="12"/>
        <end position="32"/>
    </location>
</feature>
<evidence type="ECO:0008006" key="4">
    <source>
        <dbReference type="Google" id="ProtNLM"/>
    </source>
</evidence>
<keyword evidence="1" id="KW-0812">Transmembrane</keyword>
<dbReference type="Gene3D" id="2.60.40.10">
    <property type="entry name" value="Immunoglobulins"/>
    <property type="match status" value="1"/>
</dbReference>
<accession>A0A158I3H9</accession>
<dbReference type="InterPro" id="IPR013783">
    <property type="entry name" value="Ig-like_fold"/>
</dbReference>
<feature type="transmembrane region" description="Helical" evidence="1">
    <location>
        <begin position="310"/>
        <end position="330"/>
    </location>
</feature>
<dbReference type="Proteomes" id="UP000054893">
    <property type="component" value="Unassembled WGS sequence"/>
</dbReference>
<feature type="transmembrane region" description="Helical" evidence="1">
    <location>
        <begin position="166"/>
        <end position="182"/>
    </location>
</feature>
<evidence type="ECO:0000313" key="3">
    <source>
        <dbReference type="Proteomes" id="UP000054893"/>
    </source>
</evidence>
<dbReference type="EMBL" id="FCOC02000025">
    <property type="protein sequence ID" value="SAL51134.1"/>
    <property type="molecule type" value="Genomic_DNA"/>
</dbReference>
<protein>
    <recommendedName>
        <fullName evidence="4">Glycosyltransferase RgtA/B/C/D-like domain-containing protein</fullName>
    </recommendedName>
</protein>
<keyword evidence="1" id="KW-1133">Transmembrane helix</keyword>
<feature type="transmembrane region" description="Helical" evidence="1">
    <location>
        <begin position="135"/>
        <end position="154"/>
    </location>
</feature>
<feature type="transmembrane region" description="Helical" evidence="1">
    <location>
        <begin position="337"/>
        <end position="356"/>
    </location>
</feature>